<dbReference type="GO" id="GO:0016042">
    <property type="term" value="P:lipid catabolic process"/>
    <property type="evidence" value="ECO:0007669"/>
    <property type="project" value="InterPro"/>
</dbReference>
<dbReference type="PIRSF" id="PIRSF029171">
    <property type="entry name" value="Esterase_LipA"/>
    <property type="match status" value="1"/>
</dbReference>
<dbReference type="AlphaFoldDB" id="A0A3R8PI52"/>
<feature type="signal peptide" evidence="2">
    <location>
        <begin position="1"/>
        <end position="35"/>
    </location>
</feature>
<dbReference type="EMBL" id="PQNK01000006">
    <property type="protein sequence ID" value="RRO86913.1"/>
    <property type="molecule type" value="Genomic_DNA"/>
</dbReference>
<reference evidence="3 4" key="1">
    <citation type="submission" date="2018-01" db="EMBL/GenBank/DDBJ databases">
        <title>Twenty Corynebacterium bovis Genomes.</title>
        <authorList>
            <person name="Gulvik C.A."/>
        </authorList>
    </citation>
    <scope>NUCLEOTIDE SEQUENCE [LARGE SCALE GENOMIC DNA]</scope>
    <source>
        <strain evidence="3 4">F6900</strain>
    </source>
</reference>
<comment type="caution">
    <text evidence="3">The sequence shown here is derived from an EMBL/GenBank/DDBJ whole genome shotgun (WGS) entry which is preliminary data.</text>
</comment>
<dbReference type="Gene3D" id="1.10.260.130">
    <property type="match status" value="1"/>
</dbReference>
<keyword evidence="2" id="KW-0732">Signal</keyword>
<dbReference type="Gene3D" id="3.40.50.1820">
    <property type="entry name" value="alpha/beta hydrolase"/>
    <property type="match status" value="1"/>
</dbReference>
<dbReference type="PANTHER" id="PTHR34853:SF1">
    <property type="entry name" value="LIPASE 5"/>
    <property type="match status" value="1"/>
</dbReference>
<dbReference type="Proteomes" id="UP000276526">
    <property type="component" value="Unassembled WGS sequence"/>
</dbReference>
<protein>
    <submittedName>
        <fullName evidence="3">Lipase</fullName>
    </submittedName>
</protein>
<evidence type="ECO:0000313" key="3">
    <source>
        <dbReference type="EMBL" id="RRO86913.1"/>
    </source>
</evidence>
<dbReference type="GO" id="GO:0004806">
    <property type="term" value="F:triacylglycerol lipase activity"/>
    <property type="evidence" value="ECO:0007669"/>
    <property type="project" value="InterPro"/>
</dbReference>
<dbReference type="PANTHER" id="PTHR34853">
    <property type="match status" value="1"/>
</dbReference>
<accession>A0A3R8PI52</accession>
<evidence type="ECO:0000256" key="2">
    <source>
        <dbReference type="SAM" id="SignalP"/>
    </source>
</evidence>
<dbReference type="InterPro" id="IPR005152">
    <property type="entry name" value="Lipase_secreted"/>
</dbReference>
<proteinExistence type="predicted"/>
<sequence>MKTTQPPARGSRRPTGLLRSVVTSVLALTLAGAVAATAPASAGAAVPAPPAGSLPGVPAVPGLPSGPVLSSTDDPFYTPPAELPPTPGAVIRSRPAPQLLDLAGVPGPGQARSMLYTSTREDGVPVAVSGVVIEPTTPWSGPGPVPTIVFAPGTRGGGDSCAPSRSVLQTVGGDPAVGAVNVNYEIPFYQLASVLGMRVVVTDYIGLGTPGQHMYVDTVEEGRAVLDAARAALALDGQPADSPVGFYGYSQGGGAVAAAAELAASYAPELTVKGTYAGAPPANLRRVLEAVDGNAIAGVIGYTLAGQLERHPDLAPLVDVHFNERGKRFLADTPNRCITDSVATWGFTSSRSLTKTGESFGEIVDNDPTLSGIVAAQMLGTRPVSGPVLILNAVNDDTIPFDQARELAREYCEQGATVQFTADPMPSVLPGSSLNHAVPLVTNLPQSFAYMLDRFRDVPAPSSCGELT</sequence>
<organism evidence="3 4">
    <name type="scientific">Corynebacterium bovis</name>
    <dbReference type="NCBI Taxonomy" id="36808"/>
    <lineage>
        <taxon>Bacteria</taxon>
        <taxon>Bacillati</taxon>
        <taxon>Actinomycetota</taxon>
        <taxon>Actinomycetes</taxon>
        <taxon>Mycobacteriales</taxon>
        <taxon>Corynebacteriaceae</taxon>
        <taxon>Corynebacterium</taxon>
    </lineage>
</organism>
<evidence type="ECO:0000256" key="1">
    <source>
        <dbReference type="SAM" id="MobiDB-lite"/>
    </source>
</evidence>
<dbReference type="SUPFAM" id="SSF53474">
    <property type="entry name" value="alpha/beta-Hydrolases"/>
    <property type="match status" value="1"/>
</dbReference>
<dbReference type="Pfam" id="PF03583">
    <property type="entry name" value="LIP"/>
    <property type="match status" value="1"/>
</dbReference>
<feature type="region of interest" description="Disordered" evidence="1">
    <location>
        <begin position="65"/>
        <end position="85"/>
    </location>
</feature>
<evidence type="ECO:0000313" key="4">
    <source>
        <dbReference type="Proteomes" id="UP000276526"/>
    </source>
</evidence>
<gene>
    <name evidence="3" type="ORF">CXF48_05180</name>
</gene>
<dbReference type="InterPro" id="IPR029058">
    <property type="entry name" value="AB_hydrolase_fold"/>
</dbReference>
<name>A0A3R8PI52_9CORY</name>
<feature type="chain" id="PRO_5018709212" evidence="2">
    <location>
        <begin position="36"/>
        <end position="468"/>
    </location>
</feature>